<dbReference type="InterPro" id="IPR031490">
    <property type="entry name" value="UBZ2_FAAP20"/>
</dbReference>
<dbReference type="InterPro" id="IPR052689">
    <property type="entry name" value="FA_core_complex_assoc"/>
</dbReference>
<evidence type="ECO:0000313" key="3">
    <source>
        <dbReference type="EMBL" id="CAH1239351.1"/>
    </source>
</evidence>
<keyword evidence="4" id="KW-1185">Reference proteome</keyword>
<feature type="compositionally biased region" description="Low complexity" evidence="1">
    <location>
        <begin position="86"/>
        <end position="95"/>
    </location>
</feature>
<dbReference type="CDD" id="cd21965">
    <property type="entry name" value="Zn-C2H2_CALCOCO1_TAX1BP1_like"/>
    <property type="match status" value="1"/>
</dbReference>
<proteinExistence type="predicted"/>
<dbReference type="OrthoDB" id="10063431at2759"/>
<feature type="domain" description="UBZ2-type" evidence="2">
    <location>
        <begin position="148"/>
        <end position="184"/>
    </location>
</feature>
<evidence type="ECO:0000259" key="2">
    <source>
        <dbReference type="PROSITE" id="PS51906"/>
    </source>
</evidence>
<protein>
    <submittedName>
        <fullName evidence="3">FAAP20 protein</fullName>
    </submittedName>
</protein>
<organism evidence="3 4">
    <name type="scientific">Branchiostoma lanceolatum</name>
    <name type="common">Common lancelet</name>
    <name type="synonym">Amphioxus lanceolatum</name>
    <dbReference type="NCBI Taxonomy" id="7740"/>
    <lineage>
        <taxon>Eukaryota</taxon>
        <taxon>Metazoa</taxon>
        <taxon>Chordata</taxon>
        <taxon>Cephalochordata</taxon>
        <taxon>Leptocardii</taxon>
        <taxon>Amphioxiformes</taxon>
        <taxon>Branchiostomatidae</taxon>
        <taxon>Branchiostoma</taxon>
    </lineage>
</organism>
<evidence type="ECO:0000256" key="1">
    <source>
        <dbReference type="SAM" id="MobiDB-lite"/>
    </source>
</evidence>
<dbReference type="Pfam" id="PF15750">
    <property type="entry name" value="UBZ_FAAP20"/>
    <property type="match status" value="1"/>
</dbReference>
<reference evidence="3" key="1">
    <citation type="submission" date="2022-01" db="EMBL/GenBank/DDBJ databases">
        <authorList>
            <person name="Braso-Vives M."/>
        </authorList>
    </citation>
    <scope>NUCLEOTIDE SEQUENCE</scope>
</reference>
<dbReference type="PANTHER" id="PTHR37862:SF1">
    <property type="entry name" value="FANCONI ANEMIA CORE COMPLEX-ASSOCIATED PROTEIN 20"/>
    <property type="match status" value="1"/>
</dbReference>
<feature type="region of interest" description="Disordered" evidence="1">
    <location>
        <begin position="63"/>
        <end position="151"/>
    </location>
</feature>
<sequence>MKRKTNLQENEIDQTAPIVTHVRGVSSDAVLSSLKSQGAIKTAGSQLSMHKDAERDRPKYQAINARGPKGGVKRLASQTAGLETFTSGGKTTGSSPKGRPVRVAPLFKRSASAVQTEVGPGPSTSRAQPRGGGGEEELRSGSGDGGVLRSCPMCQEQFPPGMSQLDMDGHIAACLSASSEDIMW</sequence>
<accession>A0A8J9VK68</accession>
<dbReference type="PROSITE" id="PS51906">
    <property type="entry name" value="ZF_UBZ2"/>
    <property type="match status" value="1"/>
</dbReference>
<gene>
    <name evidence="3" type="primary">FAAP20</name>
    <name evidence="3" type="ORF">BLAG_LOCUS3685</name>
</gene>
<feature type="compositionally biased region" description="Polar residues" evidence="1">
    <location>
        <begin position="76"/>
        <end position="85"/>
    </location>
</feature>
<evidence type="ECO:0000313" key="4">
    <source>
        <dbReference type="Proteomes" id="UP000838412"/>
    </source>
</evidence>
<dbReference type="EMBL" id="OV696696">
    <property type="protein sequence ID" value="CAH1239351.1"/>
    <property type="molecule type" value="Genomic_DNA"/>
</dbReference>
<dbReference type="PANTHER" id="PTHR37862">
    <property type="entry name" value="FANCONI ANEMIA CORE COMPLEX-ASSOCIATED PROTEIN 20"/>
    <property type="match status" value="1"/>
</dbReference>
<dbReference type="GO" id="GO:0043130">
    <property type="term" value="F:ubiquitin binding"/>
    <property type="evidence" value="ECO:0007669"/>
    <property type="project" value="InterPro"/>
</dbReference>
<dbReference type="Proteomes" id="UP000838412">
    <property type="component" value="Chromosome 11"/>
</dbReference>
<name>A0A8J9VK68_BRALA</name>
<dbReference type="AlphaFoldDB" id="A0A8J9VK68"/>